<dbReference type="EMBL" id="NBSK02000005">
    <property type="protein sequence ID" value="KAJ0207410.1"/>
    <property type="molecule type" value="Genomic_DNA"/>
</dbReference>
<dbReference type="PANTHER" id="PTHR47481:SF41">
    <property type="entry name" value="COPIA-LIKE POLYPROTEIN_RETROTRANSPOSON"/>
    <property type="match status" value="1"/>
</dbReference>
<dbReference type="Proteomes" id="UP000235145">
    <property type="component" value="Unassembled WGS sequence"/>
</dbReference>
<accession>A0A9R1VJK6</accession>
<gene>
    <name evidence="2" type="ORF">LSAT_V11C500272530</name>
</gene>
<reference evidence="2 3" key="1">
    <citation type="journal article" date="2017" name="Nat. Commun.">
        <title>Genome assembly with in vitro proximity ligation data and whole-genome triplication in lettuce.</title>
        <authorList>
            <person name="Reyes-Chin-Wo S."/>
            <person name="Wang Z."/>
            <person name="Yang X."/>
            <person name="Kozik A."/>
            <person name="Arikit S."/>
            <person name="Song C."/>
            <person name="Xia L."/>
            <person name="Froenicke L."/>
            <person name="Lavelle D.O."/>
            <person name="Truco M.J."/>
            <person name="Xia R."/>
            <person name="Zhu S."/>
            <person name="Xu C."/>
            <person name="Xu H."/>
            <person name="Xu X."/>
            <person name="Cox K."/>
            <person name="Korf I."/>
            <person name="Meyers B.C."/>
            <person name="Michelmore R.W."/>
        </authorList>
    </citation>
    <scope>NUCLEOTIDE SEQUENCE [LARGE SCALE GENOMIC DNA]</scope>
    <source>
        <strain evidence="3">cv. Salinas</strain>
        <tissue evidence="2">Seedlings</tissue>
    </source>
</reference>
<sequence>MVLQMISSLTKGNYDTISTLIQQTDLLPSFNKACFQLLLEETRRNKQASHTPQALVTQKSTAPVSDNISQTSENHSNNNTSRSSGIGGYRGGYRGSCGGQRGRGQGRGRFNNYGFAPNTWQNPW</sequence>
<dbReference type="AlphaFoldDB" id="A0A9R1VJK6"/>
<feature type="compositionally biased region" description="Polar residues" evidence="1">
    <location>
        <begin position="48"/>
        <end position="80"/>
    </location>
</feature>
<feature type="region of interest" description="Disordered" evidence="1">
    <location>
        <begin position="44"/>
        <end position="124"/>
    </location>
</feature>
<feature type="compositionally biased region" description="Gly residues" evidence="1">
    <location>
        <begin position="85"/>
        <end position="107"/>
    </location>
</feature>
<comment type="caution">
    <text evidence="2">The sequence shown here is derived from an EMBL/GenBank/DDBJ whole genome shotgun (WGS) entry which is preliminary data.</text>
</comment>
<proteinExistence type="predicted"/>
<protein>
    <submittedName>
        <fullName evidence="2">Uncharacterized protein</fullName>
    </submittedName>
</protein>
<evidence type="ECO:0000313" key="2">
    <source>
        <dbReference type="EMBL" id="KAJ0207410.1"/>
    </source>
</evidence>
<organism evidence="2 3">
    <name type="scientific">Lactuca sativa</name>
    <name type="common">Garden lettuce</name>
    <dbReference type="NCBI Taxonomy" id="4236"/>
    <lineage>
        <taxon>Eukaryota</taxon>
        <taxon>Viridiplantae</taxon>
        <taxon>Streptophyta</taxon>
        <taxon>Embryophyta</taxon>
        <taxon>Tracheophyta</taxon>
        <taxon>Spermatophyta</taxon>
        <taxon>Magnoliopsida</taxon>
        <taxon>eudicotyledons</taxon>
        <taxon>Gunneridae</taxon>
        <taxon>Pentapetalae</taxon>
        <taxon>asterids</taxon>
        <taxon>campanulids</taxon>
        <taxon>Asterales</taxon>
        <taxon>Asteraceae</taxon>
        <taxon>Cichorioideae</taxon>
        <taxon>Cichorieae</taxon>
        <taxon>Lactucinae</taxon>
        <taxon>Lactuca</taxon>
    </lineage>
</organism>
<dbReference type="PANTHER" id="PTHR47481">
    <property type="match status" value="1"/>
</dbReference>
<name>A0A9R1VJK6_LACSA</name>
<keyword evidence="3" id="KW-1185">Reference proteome</keyword>
<evidence type="ECO:0000256" key="1">
    <source>
        <dbReference type="SAM" id="MobiDB-lite"/>
    </source>
</evidence>
<evidence type="ECO:0000313" key="3">
    <source>
        <dbReference type="Proteomes" id="UP000235145"/>
    </source>
</evidence>